<reference evidence="2" key="1">
    <citation type="submission" date="2020-05" db="EMBL/GenBank/DDBJ databases">
        <title>WGS assembly of Panicum virgatum.</title>
        <authorList>
            <person name="Lovell J.T."/>
            <person name="Jenkins J."/>
            <person name="Shu S."/>
            <person name="Juenger T.E."/>
            <person name="Schmutz J."/>
        </authorList>
    </citation>
    <scope>NUCLEOTIDE SEQUENCE</scope>
    <source>
        <strain evidence="2">AP13</strain>
    </source>
</reference>
<evidence type="ECO:0000256" key="1">
    <source>
        <dbReference type="SAM" id="SignalP"/>
    </source>
</evidence>
<comment type="caution">
    <text evidence="2">The sequence shown here is derived from an EMBL/GenBank/DDBJ whole genome shotgun (WGS) entry which is preliminary data.</text>
</comment>
<proteinExistence type="predicted"/>
<name>A0A8T0TLT0_PANVG</name>
<feature type="signal peptide" evidence="1">
    <location>
        <begin position="1"/>
        <end position="16"/>
    </location>
</feature>
<sequence>MRAFLFLGMLAWIVESRSFVAAIGSTNKVGNFLLFCSGFGVRDVKLTPFFPFAFFQDCSWAWMSGAGPRIHSRRCSPSTTASATSSRFICHHTKISTLVYNSPHIFKCWDGGKLATFMPWSDQYIKSWVFLA</sequence>
<organism evidence="2 3">
    <name type="scientific">Panicum virgatum</name>
    <name type="common">Blackwell switchgrass</name>
    <dbReference type="NCBI Taxonomy" id="38727"/>
    <lineage>
        <taxon>Eukaryota</taxon>
        <taxon>Viridiplantae</taxon>
        <taxon>Streptophyta</taxon>
        <taxon>Embryophyta</taxon>
        <taxon>Tracheophyta</taxon>
        <taxon>Spermatophyta</taxon>
        <taxon>Magnoliopsida</taxon>
        <taxon>Liliopsida</taxon>
        <taxon>Poales</taxon>
        <taxon>Poaceae</taxon>
        <taxon>PACMAD clade</taxon>
        <taxon>Panicoideae</taxon>
        <taxon>Panicodae</taxon>
        <taxon>Paniceae</taxon>
        <taxon>Panicinae</taxon>
        <taxon>Panicum</taxon>
        <taxon>Panicum sect. Hiantes</taxon>
    </lineage>
</organism>
<evidence type="ECO:0000313" key="2">
    <source>
        <dbReference type="EMBL" id="KAG2611147.1"/>
    </source>
</evidence>
<keyword evidence="1" id="KW-0732">Signal</keyword>
<protein>
    <recommendedName>
        <fullName evidence="4">Secreted protein</fullName>
    </recommendedName>
</protein>
<evidence type="ECO:0000313" key="3">
    <source>
        <dbReference type="Proteomes" id="UP000823388"/>
    </source>
</evidence>
<feature type="chain" id="PRO_5035718586" description="Secreted protein" evidence="1">
    <location>
        <begin position="17"/>
        <end position="132"/>
    </location>
</feature>
<gene>
    <name evidence="2" type="ORF">PVAP13_4KG249305</name>
</gene>
<accession>A0A8T0TLT0</accession>
<dbReference type="EMBL" id="CM029043">
    <property type="protein sequence ID" value="KAG2611147.1"/>
    <property type="molecule type" value="Genomic_DNA"/>
</dbReference>
<dbReference type="AlphaFoldDB" id="A0A8T0TLT0"/>
<keyword evidence="3" id="KW-1185">Reference proteome</keyword>
<evidence type="ECO:0008006" key="4">
    <source>
        <dbReference type="Google" id="ProtNLM"/>
    </source>
</evidence>
<dbReference type="Proteomes" id="UP000823388">
    <property type="component" value="Chromosome 4K"/>
</dbReference>